<evidence type="ECO:0000259" key="7">
    <source>
        <dbReference type="Pfam" id="PF07195"/>
    </source>
</evidence>
<dbReference type="PANTHER" id="PTHR30288">
    <property type="entry name" value="FLAGELLAR CAP/ASSEMBLY PROTEIN FLID"/>
    <property type="match status" value="1"/>
</dbReference>
<keyword evidence="4 5" id="KW-0975">Bacterial flagellum</keyword>
<gene>
    <name evidence="8" type="ORF">AS033_01715</name>
</gene>
<comment type="function">
    <text evidence="5">Required for morphogenesis and for the elongation of the flagellar filament by facilitating polymerization of the flagellin monomers at the tip of growing filament. Forms a capping structure, which prevents flagellin subunits (transported through the central channel of the flagellum) from leaking out without polymerization at the distal end.</text>
</comment>
<dbReference type="InterPro" id="IPR040026">
    <property type="entry name" value="FliD"/>
</dbReference>
<name>A0A0V8GIM1_9BACL</name>
<dbReference type="RefSeq" id="WP_058264651.1">
    <property type="nucleotide sequence ID" value="NZ_FMYN01000001.1"/>
</dbReference>
<organism evidence="8 9">
    <name type="scientific">Exiguobacterium indicum</name>
    <dbReference type="NCBI Taxonomy" id="296995"/>
    <lineage>
        <taxon>Bacteria</taxon>
        <taxon>Bacillati</taxon>
        <taxon>Bacillota</taxon>
        <taxon>Bacilli</taxon>
        <taxon>Bacillales</taxon>
        <taxon>Bacillales Family XII. Incertae Sedis</taxon>
        <taxon>Exiguobacterium</taxon>
    </lineage>
</organism>
<evidence type="ECO:0000256" key="3">
    <source>
        <dbReference type="ARBA" id="ARBA00023054"/>
    </source>
</evidence>
<keyword evidence="8" id="KW-0966">Cell projection</keyword>
<dbReference type="Pfam" id="PF02465">
    <property type="entry name" value="FliD_N"/>
    <property type="match status" value="1"/>
</dbReference>
<evidence type="ECO:0000256" key="5">
    <source>
        <dbReference type="RuleBase" id="RU362066"/>
    </source>
</evidence>
<comment type="caution">
    <text evidence="8">The sequence shown here is derived from an EMBL/GenBank/DDBJ whole genome shotgun (WGS) entry which is preliminary data.</text>
</comment>
<evidence type="ECO:0000256" key="1">
    <source>
        <dbReference type="ARBA" id="ARBA00009764"/>
    </source>
</evidence>
<dbReference type="GO" id="GO:0071973">
    <property type="term" value="P:bacterial-type flagellum-dependent cell motility"/>
    <property type="evidence" value="ECO:0007669"/>
    <property type="project" value="TreeGrafter"/>
</dbReference>
<keyword evidence="3" id="KW-0175">Coiled coil</keyword>
<dbReference type="GO" id="GO:0007155">
    <property type="term" value="P:cell adhesion"/>
    <property type="evidence" value="ECO:0007669"/>
    <property type="project" value="InterPro"/>
</dbReference>
<comment type="subunit">
    <text evidence="2 5">Homopentamer.</text>
</comment>
<evidence type="ECO:0000256" key="2">
    <source>
        <dbReference type="ARBA" id="ARBA00011255"/>
    </source>
</evidence>
<dbReference type="InterPro" id="IPR010809">
    <property type="entry name" value="FliD_C"/>
</dbReference>
<comment type="subcellular location">
    <subcellularLocation>
        <location evidence="5">Secreted</location>
    </subcellularLocation>
    <subcellularLocation>
        <location evidence="5">Bacterial flagellum</location>
    </subcellularLocation>
</comment>
<dbReference type="GO" id="GO:0005576">
    <property type="term" value="C:extracellular region"/>
    <property type="evidence" value="ECO:0007669"/>
    <property type="project" value="UniProtKB-SubCell"/>
</dbReference>
<sequence>MAGIRLSGLASGIDTETMIKQLMQAERAPVDRLSQKKQTMTWQRDAYREMNRGLLDLRSAASDMLLSKNYQSKTVTSSNPSALTVTASAGALAGSVTIDSIDQLASAASVTLVAASGKKSDATLDESGLFKKDAAGKINVQINTFDATGKAVTETLRFDATQKISELTTAINSKTSLGMNAVFNDLTGKLILTKTSTGNLSPGGADISVVDLSTNAIRVDSTDKTYGREGKNAEYTIGGQKLEQTTNTFTQNGLSITLNNVTTTATTINTTLDIQSNFDSIKKFVDKYNDMVDKMNKKVREEKYRDYQPLTDAQRKELSEDEVKKWEEKAMSGVLKNDSYLRDGMNDFRSTLSAKIDTGYTIPSASGPVTLSSLSQIGITSTSDFRDGGKIKLDEAKLKEMLEKHPDGVYRLFTADAPAKVKQNDGTEIDNPNGLSGFIRQIQTFTTNLRDKISNVAGRDGAVATTYRLGKSLADIDKSMLSWEDKLKRKEDSYYRRFAAMEQAMNQANSQSATLTNYLTQGQ</sequence>
<dbReference type="PANTHER" id="PTHR30288:SF0">
    <property type="entry name" value="FLAGELLAR HOOK-ASSOCIATED PROTEIN 2"/>
    <property type="match status" value="1"/>
</dbReference>
<dbReference type="InterPro" id="IPR003481">
    <property type="entry name" value="FliD_N"/>
</dbReference>
<evidence type="ECO:0000256" key="4">
    <source>
        <dbReference type="ARBA" id="ARBA00023143"/>
    </source>
</evidence>
<keyword evidence="8" id="KW-0969">Cilium</keyword>
<feature type="domain" description="Flagellar hook-associated protein 2 C-terminal" evidence="7">
    <location>
        <begin position="230"/>
        <end position="510"/>
    </location>
</feature>
<protein>
    <recommendedName>
        <fullName evidence="5">Flagellar hook-associated protein 2</fullName>
        <shortName evidence="5">HAP2</shortName>
    </recommendedName>
    <alternativeName>
        <fullName evidence="5">Flagellar cap protein</fullName>
    </alternativeName>
</protein>
<feature type="domain" description="Flagellar hook-associated protein 2 N-terminal" evidence="6">
    <location>
        <begin position="11"/>
        <end position="107"/>
    </location>
</feature>
<dbReference type="GO" id="GO:0009421">
    <property type="term" value="C:bacterial-type flagellum filament cap"/>
    <property type="evidence" value="ECO:0007669"/>
    <property type="project" value="InterPro"/>
</dbReference>
<keyword evidence="8" id="KW-0282">Flagellum</keyword>
<evidence type="ECO:0000259" key="6">
    <source>
        <dbReference type="Pfam" id="PF02465"/>
    </source>
</evidence>
<dbReference type="EMBL" id="LNQL01000001">
    <property type="protein sequence ID" value="KSU50116.1"/>
    <property type="molecule type" value="Genomic_DNA"/>
</dbReference>
<dbReference type="GO" id="GO:0009424">
    <property type="term" value="C:bacterial-type flagellum hook"/>
    <property type="evidence" value="ECO:0007669"/>
    <property type="project" value="UniProtKB-UniRule"/>
</dbReference>
<evidence type="ECO:0000313" key="8">
    <source>
        <dbReference type="EMBL" id="KSU50116.1"/>
    </source>
</evidence>
<proteinExistence type="inferred from homology"/>
<reference evidence="8 9" key="1">
    <citation type="journal article" date="2015" name="Int. J. Syst. Evol. Microbiol.">
        <title>Exiguobacterium enclense sp. nov., isolated from sediment.</title>
        <authorList>
            <person name="Dastager S.G."/>
            <person name="Mawlankar R."/>
            <person name="Sonalkar V.V."/>
            <person name="Thorat M.N."/>
            <person name="Mual P."/>
            <person name="Verma A."/>
            <person name="Krishnamurthi S."/>
            <person name="Tang S.K."/>
            <person name="Li W.J."/>
        </authorList>
    </citation>
    <scope>NUCLEOTIDE SEQUENCE [LARGE SCALE GENOMIC DNA]</scope>
    <source>
        <strain evidence="8 9">NIO-1109</strain>
    </source>
</reference>
<evidence type="ECO:0000313" key="9">
    <source>
        <dbReference type="Proteomes" id="UP000053797"/>
    </source>
</evidence>
<comment type="similarity">
    <text evidence="1 5">Belongs to the FliD family.</text>
</comment>
<dbReference type="Pfam" id="PF07195">
    <property type="entry name" value="FliD_C"/>
    <property type="match status" value="1"/>
</dbReference>
<keyword evidence="5" id="KW-0964">Secreted</keyword>
<accession>A0A0V8GIM1</accession>
<dbReference type="OrthoDB" id="9776025at2"/>
<dbReference type="Proteomes" id="UP000053797">
    <property type="component" value="Unassembled WGS sequence"/>
</dbReference>
<dbReference type="AlphaFoldDB" id="A0A0V8GIM1"/>